<dbReference type="Pfam" id="PF00015">
    <property type="entry name" value="MCPsignal"/>
    <property type="match status" value="1"/>
</dbReference>
<dbReference type="Pfam" id="PF00672">
    <property type="entry name" value="HAMP"/>
    <property type="match status" value="1"/>
</dbReference>
<dbReference type="SMART" id="SM00283">
    <property type="entry name" value="MA"/>
    <property type="match status" value="1"/>
</dbReference>
<dbReference type="InterPro" id="IPR004089">
    <property type="entry name" value="MCPsignal_dom"/>
</dbReference>
<dbReference type="InterPro" id="IPR003660">
    <property type="entry name" value="HAMP_dom"/>
</dbReference>
<evidence type="ECO:0000256" key="3">
    <source>
        <dbReference type="ARBA" id="ARBA00022989"/>
    </source>
</evidence>
<evidence type="ECO:0000256" key="1">
    <source>
        <dbReference type="ARBA" id="ARBA00004370"/>
    </source>
</evidence>
<comment type="subcellular location">
    <subcellularLocation>
        <location evidence="1">Membrane</location>
    </subcellularLocation>
</comment>
<keyword evidence="3 9" id="KW-1133">Transmembrane helix</keyword>
<sequence>MPSLRSFGLQTKILLAFTLVNLISIAAFISYAQYVKAQDIREQMDNRLRAAAHAVPRLLGTDYLERSRSTDGLHEGEYMAQMRNLGQYVQEVELKFAYILQVDASGRAFYLADAASEQEIAAGIYGNHLEEYSDASPAVAKAARSGQAQFDEYTDKYGTFRSIFLPQRTASGQPYVVGVDIPLTSLYQAIADSLKSLLLIGAVTLSIGLLLSWLATRMLVQAIRQLTGQLNQIAQNRDLSRPLAVTSNDELGQMGTRLSGLLQDLRQTLSGALGMADSNQQLADTFLHRADDITQQIQQAARQLADVDQHGHSIQQAAGESSNHARAVRQNLQRTSTELSRAHQELQQLISDVHSSTSSNIELAGDLDHLSREAEQIGHVLQMIAGISEQTNLLALNAAIEAARAGEAGRGFAVVADEVRKLASQTQSVLADAHKVIDQVTGAIRQIAQRMGSTAERSRVLADNADEALNALDTLVRQMDEVNLNVEQALSSSAHIQHAVADMSGRLGEMRSAFEHTRQDVDAISDSAAELGNTARDLKSGLGVFRT</sequence>
<feature type="transmembrane region" description="Helical" evidence="9">
    <location>
        <begin position="197"/>
        <end position="215"/>
    </location>
</feature>
<evidence type="ECO:0000256" key="2">
    <source>
        <dbReference type="ARBA" id="ARBA00022692"/>
    </source>
</evidence>
<evidence type="ECO:0000256" key="6">
    <source>
        <dbReference type="ARBA" id="ARBA00029447"/>
    </source>
</evidence>
<evidence type="ECO:0000313" key="12">
    <source>
        <dbReference type="EMBL" id="SUD38203.1"/>
    </source>
</evidence>
<accession>A0A379IR58</accession>
<dbReference type="SUPFAM" id="SSF58104">
    <property type="entry name" value="Methyl-accepting chemotaxis protein (MCP) signaling domain"/>
    <property type="match status" value="1"/>
</dbReference>
<proteinExistence type="inferred from homology"/>
<evidence type="ECO:0000256" key="9">
    <source>
        <dbReference type="SAM" id="Phobius"/>
    </source>
</evidence>
<feature type="domain" description="Methyl-accepting transducer" evidence="10">
    <location>
        <begin position="275"/>
        <end position="512"/>
    </location>
</feature>
<dbReference type="GO" id="GO:0016020">
    <property type="term" value="C:membrane"/>
    <property type="evidence" value="ECO:0007669"/>
    <property type="project" value="UniProtKB-SubCell"/>
</dbReference>
<dbReference type="PANTHER" id="PTHR32089:SF112">
    <property type="entry name" value="LYSOZYME-LIKE PROTEIN-RELATED"/>
    <property type="match status" value="1"/>
</dbReference>
<dbReference type="RefSeq" id="WP_115290571.1">
    <property type="nucleotide sequence ID" value="NZ_UGUU01000001.1"/>
</dbReference>
<organism evidence="12 13">
    <name type="scientific">Ectopseudomonas mendocina</name>
    <name type="common">Pseudomonas mendocina</name>
    <dbReference type="NCBI Taxonomy" id="300"/>
    <lineage>
        <taxon>Bacteria</taxon>
        <taxon>Pseudomonadati</taxon>
        <taxon>Pseudomonadota</taxon>
        <taxon>Gammaproteobacteria</taxon>
        <taxon>Pseudomonadales</taxon>
        <taxon>Pseudomonadaceae</taxon>
        <taxon>Ectopseudomonas</taxon>
    </lineage>
</organism>
<feature type="coiled-coil region" evidence="8">
    <location>
        <begin position="290"/>
        <end position="352"/>
    </location>
</feature>
<feature type="domain" description="HAMP" evidence="11">
    <location>
        <begin position="217"/>
        <end position="270"/>
    </location>
</feature>
<dbReference type="GO" id="GO:0006935">
    <property type="term" value="P:chemotaxis"/>
    <property type="evidence" value="ECO:0007669"/>
    <property type="project" value="InterPro"/>
</dbReference>
<evidence type="ECO:0000256" key="7">
    <source>
        <dbReference type="PROSITE-ProRule" id="PRU00284"/>
    </source>
</evidence>
<dbReference type="EMBL" id="UGUU01000001">
    <property type="protein sequence ID" value="SUD38203.1"/>
    <property type="molecule type" value="Genomic_DNA"/>
</dbReference>
<dbReference type="OrthoDB" id="8613753at2"/>
<evidence type="ECO:0000256" key="4">
    <source>
        <dbReference type="ARBA" id="ARBA00023136"/>
    </source>
</evidence>
<keyword evidence="4 9" id="KW-0472">Membrane</keyword>
<dbReference type="PROSITE" id="PS50111">
    <property type="entry name" value="CHEMOTAXIS_TRANSDUC_2"/>
    <property type="match status" value="1"/>
</dbReference>
<reference evidence="12 13" key="1">
    <citation type="submission" date="2018-06" db="EMBL/GenBank/DDBJ databases">
        <authorList>
            <consortium name="Pathogen Informatics"/>
            <person name="Doyle S."/>
        </authorList>
    </citation>
    <scope>NUCLEOTIDE SEQUENCE [LARGE SCALE GENOMIC DNA]</scope>
    <source>
        <strain evidence="12 13">NCTC10899</strain>
    </source>
</reference>
<evidence type="ECO:0000313" key="13">
    <source>
        <dbReference type="Proteomes" id="UP000254260"/>
    </source>
</evidence>
<dbReference type="InterPro" id="IPR004090">
    <property type="entry name" value="Chemotax_Me-accpt_rcpt"/>
</dbReference>
<dbReference type="PROSITE" id="PS50885">
    <property type="entry name" value="HAMP"/>
    <property type="match status" value="1"/>
</dbReference>
<feature type="coiled-coil region" evidence="8">
    <location>
        <begin position="465"/>
        <end position="492"/>
    </location>
</feature>
<dbReference type="Proteomes" id="UP000254260">
    <property type="component" value="Unassembled WGS sequence"/>
</dbReference>
<evidence type="ECO:0000256" key="5">
    <source>
        <dbReference type="ARBA" id="ARBA00023224"/>
    </source>
</evidence>
<evidence type="ECO:0000256" key="8">
    <source>
        <dbReference type="SAM" id="Coils"/>
    </source>
</evidence>
<protein>
    <submittedName>
        <fullName evidence="12">Methyl-accepting chemotaxis protein</fullName>
    </submittedName>
</protein>
<keyword evidence="2 9" id="KW-0812">Transmembrane</keyword>
<evidence type="ECO:0000259" key="11">
    <source>
        <dbReference type="PROSITE" id="PS50885"/>
    </source>
</evidence>
<name>A0A379IR58_ECTME</name>
<dbReference type="SMART" id="SM00304">
    <property type="entry name" value="HAMP"/>
    <property type="match status" value="1"/>
</dbReference>
<feature type="transmembrane region" description="Helical" evidence="9">
    <location>
        <begin position="13"/>
        <end position="34"/>
    </location>
</feature>
<dbReference type="CDD" id="cd06225">
    <property type="entry name" value="HAMP"/>
    <property type="match status" value="1"/>
</dbReference>
<evidence type="ECO:0000259" key="10">
    <source>
        <dbReference type="PROSITE" id="PS50111"/>
    </source>
</evidence>
<comment type="similarity">
    <text evidence="6">Belongs to the methyl-accepting chemotaxis (MCP) protein family.</text>
</comment>
<dbReference type="Gene3D" id="6.10.340.10">
    <property type="match status" value="1"/>
</dbReference>
<dbReference type="AlphaFoldDB" id="A0A379IR58"/>
<keyword evidence="8" id="KW-0175">Coiled coil</keyword>
<dbReference type="GO" id="GO:0004888">
    <property type="term" value="F:transmembrane signaling receptor activity"/>
    <property type="evidence" value="ECO:0007669"/>
    <property type="project" value="InterPro"/>
</dbReference>
<dbReference type="GO" id="GO:0007165">
    <property type="term" value="P:signal transduction"/>
    <property type="evidence" value="ECO:0007669"/>
    <property type="project" value="UniProtKB-KW"/>
</dbReference>
<keyword evidence="5 7" id="KW-0807">Transducer</keyword>
<dbReference type="PRINTS" id="PR00260">
    <property type="entry name" value="CHEMTRNSDUCR"/>
</dbReference>
<gene>
    <name evidence="12" type="primary">mcpB_3</name>
    <name evidence="12" type="ORF">NCTC10899_00973</name>
</gene>
<dbReference type="Gene3D" id="1.10.287.950">
    <property type="entry name" value="Methyl-accepting chemotaxis protein"/>
    <property type="match status" value="1"/>
</dbReference>
<dbReference type="PANTHER" id="PTHR32089">
    <property type="entry name" value="METHYL-ACCEPTING CHEMOTAXIS PROTEIN MCPB"/>
    <property type="match status" value="1"/>
</dbReference>